<dbReference type="InterPro" id="IPR002477">
    <property type="entry name" value="Peptidoglycan-bd-like"/>
</dbReference>
<feature type="compositionally biased region" description="Pro residues" evidence="1">
    <location>
        <begin position="246"/>
        <end position="260"/>
    </location>
</feature>
<feature type="transmembrane region" description="Helical" evidence="2">
    <location>
        <begin position="157"/>
        <end position="181"/>
    </location>
</feature>
<sequence>MGEQRGHQCPECGAPRAADNTPSCGCGERAAEALRDARTAEQAAAEDFDPLRIRPYVALPATTTETDVPPAEPTIPLPLRIPDPHPTTTVAGAATTDGTNGTNGTDGTDPRDTTGPTGTTGTTRTTKITAITAITELAENAESRGPGGRSRIRRRTALLAASAAVVAVAATAGFAGGLFSYEPPARDSAAPESVREAVPEARTTQPSPTPSTERTSAAPTPRSVSPTPTTTPTPSPTPTASSVSPTPSPTPPQSSSPPAPATGSPVPADRDEPAPTLRRGDSGPEVTELQLRLRQLYLYNDDPHGQYTKQVEHAVRNYQWARGIRDDELGVYGEETRQMLESETSEP</sequence>
<evidence type="ECO:0000256" key="1">
    <source>
        <dbReference type="SAM" id="MobiDB-lite"/>
    </source>
</evidence>
<dbReference type="Proteomes" id="UP000594008">
    <property type="component" value="Chromosome"/>
</dbReference>
<reference evidence="4 5" key="1">
    <citation type="submission" date="2020-10" db="EMBL/GenBank/DDBJ databases">
        <title>Streptomyces chromofuscus complate genome analysis.</title>
        <authorList>
            <person name="Anwar N."/>
        </authorList>
    </citation>
    <scope>NUCLEOTIDE SEQUENCE [LARGE SCALE GENOMIC DNA]</scope>
    <source>
        <strain evidence="4 5">DSM 40273</strain>
    </source>
</reference>
<feature type="compositionally biased region" description="Pro residues" evidence="1">
    <location>
        <begin position="70"/>
        <end position="85"/>
    </location>
</feature>
<keyword evidence="2" id="KW-0812">Transmembrane</keyword>
<dbReference type="SUPFAM" id="SSF47090">
    <property type="entry name" value="PGBD-like"/>
    <property type="match status" value="1"/>
</dbReference>
<feature type="compositionally biased region" description="Basic and acidic residues" evidence="1">
    <location>
        <begin position="268"/>
        <end position="282"/>
    </location>
</feature>
<protein>
    <submittedName>
        <fullName evidence="4">Peptidoglycan-binding protein</fullName>
    </submittedName>
</protein>
<dbReference type="KEGG" id="schf:IPT68_11205"/>
<feature type="compositionally biased region" description="Low complexity" evidence="1">
    <location>
        <begin position="215"/>
        <end position="228"/>
    </location>
</feature>
<feature type="compositionally biased region" description="Low complexity" evidence="1">
    <location>
        <begin position="87"/>
        <end position="128"/>
    </location>
</feature>
<dbReference type="InterPro" id="IPR036365">
    <property type="entry name" value="PGBD-like_sf"/>
</dbReference>
<dbReference type="EMBL" id="CP063374">
    <property type="protein sequence ID" value="QOV46415.1"/>
    <property type="molecule type" value="Genomic_DNA"/>
</dbReference>
<name>A0A7M2TEQ7_STRCW</name>
<dbReference type="PRINTS" id="PR01217">
    <property type="entry name" value="PRICHEXTENSN"/>
</dbReference>
<dbReference type="AlphaFoldDB" id="A0A7M2TEQ7"/>
<feature type="region of interest" description="Disordered" evidence="1">
    <location>
        <begin position="184"/>
        <end position="287"/>
    </location>
</feature>
<accession>A0A7M2TEQ7</accession>
<dbReference type="Pfam" id="PF01471">
    <property type="entry name" value="PG_binding_1"/>
    <property type="match status" value="1"/>
</dbReference>
<feature type="region of interest" description="Disordered" evidence="1">
    <location>
        <begin position="61"/>
        <end position="128"/>
    </location>
</feature>
<proteinExistence type="predicted"/>
<evidence type="ECO:0000313" key="5">
    <source>
        <dbReference type="Proteomes" id="UP000594008"/>
    </source>
</evidence>
<dbReference type="Gene3D" id="1.10.101.10">
    <property type="entry name" value="PGBD-like superfamily/PGBD"/>
    <property type="match status" value="1"/>
</dbReference>
<gene>
    <name evidence="4" type="ORF">IPT68_11205</name>
</gene>
<evidence type="ECO:0000256" key="2">
    <source>
        <dbReference type="SAM" id="Phobius"/>
    </source>
</evidence>
<feature type="domain" description="Peptidoglycan binding-like" evidence="3">
    <location>
        <begin position="282"/>
        <end position="340"/>
    </location>
</feature>
<evidence type="ECO:0000313" key="4">
    <source>
        <dbReference type="EMBL" id="QOV46415.1"/>
    </source>
</evidence>
<dbReference type="InterPro" id="IPR036366">
    <property type="entry name" value="PGBDSf"/>
</dbReference>
<organism evidence="4 5">
    <name type="scientific">Streptomyces chromofuscus</name>
    <dbReference type="NCBI Taxonomy" id="42881"/>
    <lineage>
        <taxon>Bacteria</taxon>
        <taxon>Bacillati</taxon>
        <taxon>Actinomycetota</taxon>
        <taxon>Actinomycetes</taxon>
        <taxon>Kitasatosporales</taxon>
        <taxon>Streptomycetaceae</taxon>
        <taxon>Streptomyces</taxon>
    </lineage>
</organism>
<keyword evidence="2" id="KW-1133">Transmembrane helix</keyword>
<feature type="compositionally biased region" description="Polar residues" evidence="1">
    <location>
        <begin position="202"/>
        <end position="214"/>
    </location>
</feature>
<evidence type="ECO:0000259" key="3">
    <source>
        <dbReference type="Pfam" id="PF01471"/>
    </source>
</evidence>
<dbReference type="RefSeq" id="WP_189696796.1">
    <property type="nucleotide sequence ID" value="NZ_BMTA01000003.1"/>
</dbReference>
<keyword evidence="5" id="KW-1185">Reference proteome</keyword>
<feature type="region of interest" description="Disordered" evidence="1">
    <location>
        <begin position="1"/>
        <end position="27"/>
    </location>
</feature>
<keyword evidence="2" id="KW-0472">Membrane</keyword>